<dbReference type="InterPro" id="IPR000711">
    <property type="entry name" value="ATPase_OSCP/dsu"/>
</dbReference>
<dbReference type="PRINTS" id="PR00125">
    <property type="entry name" value="ATPASEDELTA"/>
</dbReference>
<protein>
    <submittedName>
        <fullName evidence="9">ATP synthase delta chain like</fullName>
    </submittedName>
</protein>
<comment type="subunit">
    <text evidence="3">F-type ATPases have 2 components, CF(1) - the catalytic core - and CF(0) - the membrane proton channel. CF(1) has five subunits: alpha(3), beta(3), gamma(1), delta(1), epsilon(1). CF(0) has three main subunits: a, b and c.</text>
</comment>
<dbReference type="STRING" id="1590841.A0A2R6R2S0"/>
<evidence type="ECO:0000256" key="4">
    <source>
        <dbReference type="ARBA" id="ARBA00022448"/>
    </source>
</evidence>
<dbReference type="InterPro" id="IPR026015">
    <property type="entry name" value="ATP_synth_OSCP/delta_N_sf"/>
</dbReference>
<keyword evidence="7" id="KW-0472">Membrane</keyword>
<keyword evidence="4" id="KW-0813">Transport</keyword>
<proteinExistence type="inferred from homology"/>
<evidence type="ECO:0000256" key="8">
    <source>
        <dbReference type="ARBA" id="ARBA00023310"/>
    </source>
</evidence>
<dbReference type="SUPFAM" id="SSF47928">
    <property type="entry name" value="N-terminal domain of the delta subunit of the F1F0-ATP synthase"/>
    <property type="match status" value="1"/>
</dbReference>
<evidence type="ECO:0000256" key="3">
    <source>
        <dbReference type="ARBA" id="ARBA00011648"/>
    </source>
</evidence>
<dbReference type="InterPro" id="IPR020781">
    <property type="entry name" value="ATPase_OSCP/d_CS"/>
</dbReference>
<evidence type="ECO:0000256" key="5">
    <source>
        <dbReference type="ARBA" id="ARBA00022781"/>
    </source>
</evidence>
<dbReference type="Proteomes" id="UP000241394">
    <property type="component" value="Chromosome LG10"/>
</dbReference>
<comment type="subcellular location">
    <subcellularLocation>
        <location evidence="1">Membrane</location>
    </subcellularLocation>
</comment>
<evidence type="ECO:0000256" key="1">
    <source>
        <dbReference type="ARBA" id="ARBA00004370"/>
    </source>
</evidence>
<dbReference type="NCBIfam" id="TIGR01145">
    <property type="entry name" value="ATP_synt_delta"/>
    <property type="match status" value="1"/>
</dbReference>
<comment type="caution">
    <text evidence="9">The sequence shown here is derived from an EMBL/GenBank/DDBJ whole genome shotgun (WGS) entry which is preliminary data.</text>
</comment>
<sequence length="251" mass="27487">MASLQQSPITFQARSPPSTRFTAGVKPLNLSLSGRFSSLKTPKCTLKLAGKRRPRSRGVVRALMGDSASASYASALADVAKATKTLDTTAADLEKVDKIFSDPQVYDFFVSPIIEPEKKYDLIDEIAKSSSLQPHTANFLNILIDMKRIDLIKEIVEDFDVVYNRLTETELAVVASVVKLESQQLAQIAKVVQRLTKAKNVRIKTVTDPSLVAGFTVRYGNDGSKLIDMSVKKQLDDIAADLEIGDIQLAV</sequence>
<dbReference type="EMBL" id="NKQK01000010">
    <property type="protein sequence ID" value="PSS19537.1"/>
    <property type="molecule type" value="Genomic_DNA"/>
</dbReference>
<comment type="similarity">
    <text evidence="2">Belongs to the ATPase delta chain family.</text>
</comment>
<dbReference type="AlphaFoldDB" id="A0A2R6R2S0"/>
<dbReference type="Gramene" id="PSS19537">
    <property type="protein sequence ID" value="PSS19537"/>
    <property type="gene ID" value="CEY00_Acc11632"/>
</dbReference>
<name>A0A2R6R2S0_ACTCC</name>
<accession>A0A2R6R2S0</accession>
<reference evidence="10" key="2">
    <citation type="journal article" date="2018" name="BMC Genomics">
        <title>A manually annotated Actinidia chinensis var. chinensis (kiwifruit) genome highlights the challenges associated with draft genomes and gene prediction in plants.</title>
        <authorList>
            <person name="Pilkington S.M."/>
            <person name="Crowhurst R."/>
            <person name="Hilario E."/>
            <person name="Nardozza S."/>
            <person name="Fraser L."/>
            <person name="Peng Y."/>
            <person name="Gunaseelan K."/>
            <person name="Simpson R."/>
            <person name="Tahir J."/>
            <person name="Deroles S.C."/>
            <person name="Templeton K."/>
            <person name="Luo Z."/>
            <person name="Davy M."/>
            <person name="Cheng C."/>
            <person name="McNeilage M."/>
            <person name="Scaglione D."/>
            <person name="Liu Y."/>
            <person name="Zhang Q."/>
            <person name="Datson P."/>
            <person name="De Silva N."/>
            <person name="Gardiner S.E."/>
            <person name="Bassett H."/>
            <person name="Chagne D."/>
            <person name="McCallum J."/>
            <person name="Dzierzon H."/>
            <person name="Deng C."/>
            <person name="Wang Y.Y."/>
            <person name="Barron L."/>
            <person name="Manako K."/>
            <person name="Bowen J."/>
            <person name="Foster T.M."/>
            <person name="Erridge Z.A."/>
            <person name="Tiffin H."/>
            <person name="Waite C.N."/>
            <person name="Davies K.M."/>
            <person name="Grierson E.P."/>
            <person name="Laing W.A."/>
            <person name="Kirk R."/>
            <person name="Chen X."/>
            <person name="Wood M."/>
            <person name="Montefiori M."/>
            <person name="Brummell D.A."/>
            <person name="Schwinn K.E."/>
            <person name="Catanach A."/>
            <person name="Fullerton C."/>
            <person name="Li D."/>
            <person name="Meiyalaghan S."/>
            <person name="Nieuwenhuizen N."/>
            <person name="Read N."/>
            <person name="Prakash R."/>
            <person name="Hunter D."/>
            <person name="Zhang H."/>
            <person name="McKenzie M."/>
            <person name="Knabel M."/>
            <person name="Harris A."/>
            <person name="Allan A.C."/>
            <person name="Gleave A."/>
            <person name="Chen A."/>
            <person name="Janssen B.J."/>
            <person name="Plunkett B."/>
            <person name="Ampomah-Dwamena C."/>
            <person name="Voogd C."/>
            <person name="Leif D."/>
            <person name="Lafferty D."/>
            <person name="Souleyre E.J.F."/>
            <person name="Varkonyi-Gasic E."/>
            <person name="Gambi F."/>
            <person name="Hanley J."/>
            <person name="Yao J.L."/>
            <person name="Cheung J."/>
            <person name="David K.M."/>
            <person name="Warren B."/>
            <person name="Marsh K."/>
            <person name="Snowden K.C."/>
            <person name="Lin-Wang K."/>
            <person name="Brian L."/>
            <person name="Martinez-Sanchez M."/>
            <person name="Wang M."/>
            <person name="Ileperuma N."/>
            <person name="Macnee N."/>
            <person name="Campin R."/>
            <person name="McAtee P."/>
            <person name="Drummond R.S.M."/>
            <person name="Espley R.V."/>
            <person name="Ireland H.S."/>
            <person name="Wu R."/>
            <person name="Atkinson R.G."/>
            <person name="Karunairetnam S."/>
            <person name="Bulley S."/>
            <person name="Chunkath S."/>
            <person name="Hanley Z."/>
            <person name="Storey R."/>
            <person name="Thrimawithana A.H."/>
            <person name="Thomson S."/>
            <person name="David C."/>
            <person name="Testolin R."/>
            <person name="Huang H."/>
            <person name="Hellens R.P."/>
            <person name="Schaffer R.J."/>
        </authorList>
    </citation>
    <scope>NUCLEOTIDE SEQUENCE [LARGE SCALE GENOMIC DNA]</scope>
    <source>
        <strain evidence="10">cv. Red5</strain>
    </source>
</reference>
<dbReference type="OrthoDB" id="1262810at2759"/>
<keyword evidence="10" id="KW-1185">Reference proteome</keyword>
<reference evidence="9 10" key="1">
    <citation type="submission" date="2017-07" db="EMBL/GenBank/DDBJ databases">
        <title>An improved, manually edited Actinidia chinensis var. chinensis (kiwifruit) genome highlights the challenges associated with draft genomes and gene prediction in plants.</title>
        <authorList>
            <person name="Pilkington S."/>
            <person name="Crowhurst R."/>
            <person name="Hilario E."/>
            <person name="Nardozza S."/>
            <person name="Fraser L."/>
            <person name="Peng Y."/>
            <person name="Gunaseelan K."/>
            <person name="Simpson R."/>
            <person name="Tahir J."/>
            <person name="Deroles S."/>
            <person name="Templeton K."/>
            <person name="Luo Z."/>
            <person name="Davy M."/>
            <person name="Cheng C."/>
            <person name="Mcneilage M."/>
            <person name="Scaglione D."/>
            <person name="Liu Y."/>
            <person name="Zhang Q."/>
            <person name="Datson P."/>
            <person name="De Silva N."/>
            <person name="Gardiner S."/>
            <person name="Bassett H."/>
            <person name="Chagne D."/>
            <person name="Mccallum J."/>
            <person name="Dzierzon H."/>
            <person name="Deng C."/>
            <person name="Wang Y.-Y."/>
            <person name="Barron N."/>
            <person name="Manako K."/>
            <person name="Bowen J."/>
            <person name="Foster T."/>
            <person name="Erridge Z."/>
            <person name="Tiffin H."/>
            <person name="Waite C."/>
            <person name="Davies K."/>
            <person name="Grierson E."/>
            <person name="Laing W."/>
            <person name="Kirk R."/>
            <person name="Chen X."/>
            <person name="Wood M."/>
            <person name="Montefiori M."/>
            <person name="Brummell D."/>
            <person name="Schwinn K."/>
            <person name="Catanach A."/>
            <person name="Fullerton C."/>
            <person name="Li D."/>
            <person name="Meiyalaghan S."/>
            <person name="Nieuwenhuizen N."/>
            <person name="Read N."/>
            <person name="Prakash R."/>
            <person name="Hunter D."/>
            <person name="Zhang H."/>
            <person name="Mckenzie M."/>
            <person name="Knabel M."/>
            <person name="Harris A."/>
            <person name="Allan A."/>
            <person name="Chen A."/>
            <person name="Janssen B."/>
            <person name="Plunkett B."/>
            <person name="Dwamena C."/>
            <person name="Voogd C."/>
            <person name="Leif D."/>
            <person name="Lafferty D."/>
            <person name="Souleyre E."/>
            <person name="Varkonyi-Gasic E."/>
            <person name="Gambi F."/>
            <person name="Hanley J."/>
            <person name="Yao J.-L."/>
            <person name="Cheung J."/>
            <person name="David K."/>
            <person name="Warren B."/>
            <person name="Marsh K."/>
            <person name="Snowden K."/>
            <person name="Lin-Wang K."/>
            <person name="Brian L."/>
            <person name="Martinez-Sanchez M."/>
            <person name="Wang M."/>
            <person name="Ileperuma N."/>
            <person name="Macnee N."/>
            <person name="Campin R."/>
            <person name="Mcatee P."/>
            <person name="Drummond R."/>
            <person name="Espley R."/>
            <person name="Ireland H."/>
            <person name="Wu R."/>
            <person name="Atkinson R."/>
            <person name="Karunairetnam S."/>
            <person name="Bulley S."/>
            <person name="Chunkath S."/>
            <person name="Hanley Z."/>
            <person name="Storey R."/>
            <person name="Thrimawithana A."/>
            <person name="Thomson S."/>
            <person name="David C."/>
            <person name="Testolin R."/>
        </authorList>
    </citation>
    <scope>NUCLEOTIDE SEQUENCE [LARGE SCALE GENOMIC DNA]</scope>
    <source>
        <strain evidence="10">cv. Red5</strain>
        <tissue evidence="9">Young leaf</tissue>
    </source>
</reference>
<dbReference type="InParanoid" id="A0A2R6R2S0"/>
<evidence type="ECO:0000313" key="10">
    <source>
        <dbReference type="Proteomes" id="UP000241394"/>
    </source>
</evidence>
<dbReference type="PROSITE" id="PS00389">
    <property type="entry name" value="ATPASE_DELTA"/>
    <property type="match status" value="1"/>
</dbReference>
<keyword evidence="5" id="KW-0375">Hydrogen ion transport</keyword>
<dbReference type="FunCoup" id="A0A2R6R2S0">
    <property type="interactions" value="1249"/>
</dbReference>
<gene>
    <name evidence="9" type="ORF">CEY00_Acc11632</name>
</gene>
<evidence type="ECO:0000256" key="7">
    <source>
        <dbReference type="ARBA" id="ARBA00023136"/>
    </source>
</evidence>
<keyword evidence="6" id="KW-0406">Ion transport</keyword>
<keyword evidence="8" id="KW-0066">ATP synthesis</keyword>
<dbReference type="Gene3D" id="1.10.520.20">
    <property type="entry name" value="N-terminal domain of the delta subunit of the F1F0-ATP synthase"/>
    <property type="match status" value="1"/>
</dbReference>
<dbReference type="GO" id="GO:0046933">
    <property type="term" value="F:proton-transporting ATP synthase activity, rotational mechanism"/>
    <property type="evidence" value="ECO:0007669"/>
    <property type="project" value="InterPro"/>
</dbReference>
<evidence type="ECO:0000256" key="6">
    <source>
        <dbReference type="ARBA" id="ARBA00023065"/>
    </source>
</evidence>
<dbReference type="HAMAP" id="MF_01416">
    <property type="entry name" value="ATP_synth_delta_bact"/>
    <property type="match status" value="1"/>
</dbReference>
<evidence type="ECO:0000313" key="9">
    <source>
        <dbReference type="EMBL" id="PSS19537.1"/>
    </source>
</evidence>
<dbReference type="Pfam" id="PF00213">
    <property type="entry name" value="OSCP"/>
    <property type="match status" value="1"/>
</dbReference>
<dbReference type="PANTHER" id="PTHR11910">
    <property type="entry name" value="ATP SYNTHASE DELTA CHAIN"/>
    <property type="match status" value="1"/>
</dbReference>
<organism evidence="9 10">
    <name type="scientific">Actinidia chinensis var. chinensis</name>
    <name type="common">Chinese soft-hair kiwi</name>
    <dbReference type="NCBI Taxonomy" id="1590841"/>
    <lineage>
        <taxon>Eukaryota</taxon>
        <taxon>Viridiplantae</taxon>
        <taxon>Streptophyta</taxon>
        <taxon>Embryophyta</taxon>
        <taxon>Tracheophyta</taxon>
        <taxon>Spermatophyta</taxon>
        <taxon>Magnoliopsida</taxon>
        <taxon>eudicotyledons</taxon>
        <taxon>Gunneridae</taxon>
        <taxon>Pentapetalae</taxon>
        <taxon>asterids</taxon>
        <taxon>Ericales</taxon>
        <taxon>Actinidiaceae</taxon>
        <taxon>Actinidia</taxon>
    </lineage>
</organism>
<dbReference type="OMA" id="FPIRINN"/>
<evidence type="ECO:0000256" key="2">
    <source>
        <dbReference type="ARBA" id="ARBA00007046"/>
    </source>
</evidence>
<dbReference type="GO" id="GO:0016020">
    <property type="term" value="C:membrane"/>
    <property type="evidence" value="ECO:0007669"/>
    <property type="project" value="UniProtKB-SubCell"/>
</dbReference>